<dbReference type="RefSeq" id="XP_028270306.1">
    <property type="nucleotide sequence ID" value="XM_028414505.1"/>
</dbReference>
<dbReference type="Proteomes" id="UP000515145">
    <property type="component" value="Chromosome 9"/>
</dbReference>
<feature type="coiled-coil region" evidence="1">
    <location>
        <begin position="355"/>
        <end position="389"/>
    </location>
</feature>
<feature type="coiled-coil region" evidence="1">
    <location>
        <begin position="608"/>
        <end position="726"/>
    </location>
</feature>
<evidence type="ECO:0000256" key="2">
    <source>
        <dbReference type="SAM" id="MobiDB-lite"/>
    </source>
</evidence>
<keyword evidence="3" id="KW-1185">Reference proteome</keyword>
<dbReference type="AlphaFoldDB" id="A0A6P7J139"/>
<evidence type="ECO:0000313" key="3">
    <source>
        <dbReference type="Proteomes" id="UP000515145"/>
    </source>
</evidence>
<accession>A0A6P7J139</accession>
<keyword evidence="1" id="KW-0175">Coiled coil</keyword>
<sequence>MALLLVSKAMSSEPRSSGQYDSTFKNATAATHGAPLQLRFDSLTLEELSEELDRRTKETQRLQDEVENATRAALERFRCTTGINSLSEQSYHDDDSLGNSTHQPGTTEPTVCLQDSLSQVVAQRDTSSPGEKTPRSQELVNLQTKLQKVQMEKDTLSDLRLKDSTKHVDQMEKMLCLLEELQDIKRSADKRLQETEDEALALNGKVQTLEQTIKELYHTLYEKQCGHNPVTKSPTSPTQLSLAPAVNEDLNDETGQLQERCSLFKHQESRANQQNRLEDLITSFGQEMAMLTDKLSSSKDSSVNLSVKVQLLKTLAQRQASFQECQISELESTLSSHKNKICCLEQQLTEARTQLCDAQRENDQLLQQAKELQAQLGQLKRCREQQQYEAQEEVRVLRGQLEVAREQLCKAGEENTVLRVKVEQRTQEGRQSQELLQEKDKELQLRQQETQQHYAKLAEARSQCQTLQAEQETLRLKLSDSEKTIDVLKSRMESSIQMTVQHSHTVDSLQQENSLLSNQLNQHKLEIHQLRTEIEHRNSDMAAAELERRQLQASVTEQNQRIWEETLEKQQLTAQLELQRVQLLSITKEHKELQQLHSCKNEEQEGVVLKLQCQLRSAHDELDEMRSTLRTLKGTDGHGLQVALDMQKEITAKRQQVDCLHGRLRHLEERVEKLQQDKHYQNLETQHQLQELTLVREEKRQLVNELEALRTRDQQLRDRISELEAILHKMSESFTNCQDFIQLQEQQFFRLKLKHALDLKELKGQNLHAAVRVPPPDPECPTPSVHTTPPSSQHASNTQIKSKRQQRSSACELRSLVEEIRGVISENHRPHTVNGTAGSGFHRRRSAPERVDRTAFSTDQAEGVKAESRQRRRTCDSELRLLRTAELNGKTISKSFSEGHVVPGPAEYMSSTQCLFLGRRSPVHTLLTSEPTS</sequence>
<organism evidence="3 4">
    <name type="scientific">Parambassis ranga</name>
    <name type="common">Indian glassy fish</name>
    <dbReference type="NCBI Taxonomy" id="210632"/>
    <lineage>
        <taxon>Eukaryota</taxon>
        <taxon>Metazoa</taxon>
        <taxon>Chordata</taxon>
        <taxon>Craniata</taxon>
        <taxon>Vertebrata</taxon>
        <taxon>Euteleostomi</taxon>
        <taxon>Actinopterygii</taxon>
        <taxon>Neopterygii</taxon>
        <taxon>Teleostei</taxon>
        <taxon>Neoteleostei</taxon>
        <taxon>Acanthomorphata</taxon>
        <taxon>Ovalentaria</taxon>
        <taxon>Ambassidae</taxon>
        <taxon>Parambassis</taxon>
    </lineage>
</organism>
<protein>
    <submittedName>
        <fullName evidence="4 5">Coiled-coil domain-containing protein 158-like isoform X1</fullName>
    </submittedName>
</protein>
<feature type="compositionally biased region" description="Low complexity" evidence="2">
    <location>
        <begin position="782"/>
        <end position="792"/>
    </location>
</feature>
<evidence type="ECO:0000313" key="4">
    <source>
        <dbReference type="RefSeq" id="XP_028270305.1"/>
    </source>
</evidence>
<feature type="region of interest" description="Disordered" evidence="2">
    <location>
        <begin position="89"/>
        <end position="110"/>
    </location>
</feature>
<feature type="region of interest" description="Disordered" evidence="2">
    <location>
        <begin position="828"/>
        <end position="868"/>
    </location>
</feature>
<name>A0A6P7J139_9TELE</name>
<feature type="coiled-coil region" evidence="1">
    <location>
        <begin position="139"/>
        <end position="212"/>
    </location>
</feature>
<gene>
    <name evidence="4 5" type="primary">LOC114441533</name>
</gene>
<dbReference type="GeneID" id="114441533"/>
<evidence type="ECO:0000313" key="5">
    <source>
        <dbReference type="RefSeq" id="XP_028270306.1"/>
    </source>
</evidence>
<feature type="compositionally biased region" description="Polar residues" evidence="2">
    <location>
        <begin position="97"/>
        <end position="110"/>
    </location>
</feature>
<dbReference type="PANTHER" id="PTHR47615">
    <property type="entry name" value="COILED-COIL DOMAIN-CONTAINING PROTEIN 158"/>
    <property type="match status" value="1"/>
</dbReference>
<feature type="coiled-coil region" evidence="1">
    <location>
        <begin position="450"/>
        <end position="561"/>
    </location>
</feature>
<dbReference type="RefSeq" id="XP_028270305.1">
    <property type="nucleotide sequence ID" value="XM_028414504.1"/>
</dbReference>
<reference evidence="4 5" key="1">
    <citation type="submission" date="2025-04" db="UniProtKB">
        <authorList>
            <consortium name="RefSeq"/>
        </authorList>
    </citation>
    <scope>IDENTIFICATION</scope>
</reference>
<feature type="region of interest" description="Disordered" evidence="2">
    <location>
        <begin position="772"/>
        <end position="810"/>
    </location>
</feature>
<dbReference type="PANTHER" id="PTHR47615:SF1">
    <property type="entry name" value="COILED-COIL DOMAIN-CONTAINING PROTEIN 158"/>
    <property type="match status" value="1"/>
</dbReference>
<dbReference type="InterPro" id="IPR031809">
    <property type="entry name" value="CCDC158"/>
</dbReference>
<evidence type="ECO:0000256" key="1">
    <source>
        <dbReference type="SAM" id="Coils"/>
    </source>
</evidence>
<proteinExistence type="predicted"/>
<dbReference type="OrthoDB" id="10072099at2759"/>
<feature type="coiled-coil region" evidence="1">
    <location>
        <begin position="45"/>
        <end position="72"/>
    </location>
</feature>
<dbReference type="Pfam" id="PF15921">
    <property type="entry name" value="CCDC158"/>
    <property type="match status" value="1"/>
</dbReference>